<gene>
    <name evidence="5" type="ORF">L249_0555</name>
</gene>
<keyword evidence="2" id="KW-0328">Glycosyltransferase</keyword>
<evidence type="ECO:0000259" key="4">
    <source>
        <dbReference type="Pfam" id="PF01755"/>
    </source>
</evidence>
<dbReference type="Proteomes" id="UP000253664">
    <property type="component" value="Unassembled WGS sequence"/>
</dbReference>
<evidence type="ECO:0000256" key="1">
    <source>
        <dbReference type="ARBA" id="ARBA00006721"/>
    </source>
</evidence>
<dbReference type="PANTHER" id="PTHR10730:SF53">
    <property type="entry name" value="GLYCOSYLTRANSFERASE 25 FAMILY MEMBER"/>
    <property type="match status" value="1"/>
</dbReference>
<evidence type="ECO:0000313" key="6">
    <source>
        <dbReference type="Proteomes" id="UP000253664"/>
    </source>
</evidence>
<evidence type="ECO:0000313" key="5">
    <source>
        <dbReference type="EMBL" id="RCI12091.1"/>
    </source>
</evidence>
<reference evidence="5 6" key="1">
    <citation type="journal article" date="2015" name="BMC Genomics">
        <title>Insights from the genome of Ophiocordyceps polyrhachis-furcata to pathogenicity and host specificity in insect fungi.</title>
        <authorList>
            <person name="Wichadakul D."/>
            <person name="Kobmoo N."/>
            <person name="Ingsriswang S."/>
            <person name="Tangphatsornruang S."/>
            <person name="Chantasingh D."/>
            <person name="Luangsa-ard J.J."/>
            <person name="Eurwilaichitr L."/>
        </authorList>
    </citation>
    <scope>NUCLEOTIDE SEQUENCE [LARGE SCALE GENOMIC DNA]</scope>
    <source>
        <strain evidence="5 6">BCC 54312</strain>
    </source>
</reference>
<keyword evidence="3" id="KW-0808">Transferase</keyword>
<dbReference type="AlphaFoldDB" id="A0A367LCF4"/>
<feature type="domain" description="Glycosyl transferase family 25" evidence="4">
    <location>
        <begin position="76"/>
        <end position="162"/>
    </location>
</feature>
<protein>
    <recommendedName>
        <fullName evidence="4">Glycosyl transferase family 25 domain-containing protein</fullName>
    </recommendedName>
</protein>
<dbReference type="GO" id="GO:0016740">
    <property type="term" value="F:transferase activity"/>
    <property type="evidence" value="ECO:0007669"/>
    <property type="project" value="UniProtKB-KW"/>
</dbReference>
<dbReference type="PANTHER" id="PTHR10730">
    <property type="entry name" value="PROCOLLAGEN-LYSINE,2-OXOGLUTARATE 5-DIOXYGENASE/GLYCOSYLTRANSFERASE 25 FAMILY MEMBER"/>
    <property type="match status" value="1"/>
</dbReference>
<keyword evidence="6" id="KW-1185">Reference proteome</keyword>
<evidence type="ECO:0000256" key="3">
    <source>
        <dbReference type="ARBA" id="ARBA00022679"/>
    </source>
</evidence>
<name>A0A367LCF4_9HYPO</name>
<dbReference type="STRING" id="1330021.A0A367LCF4"/>
<dbReference type="InterPro" id="IPR002654">
    <property type="entry name" value="Glyco_trans_25"/>
</dbReference>
<comment type="similarity">
    <text evidence="1">Belongs to the glycosyltransferase 25 family.</text>
</comment>
<accession>A0A367LCF4</accession>
<sequence>MTSSPRPLLGVWTMAAMAQGRFCLLTVFLICILLLARRQAEVISFSKSLRTTRTLSSVPMVEASLDDTGNATLGFEKIYALSLPSRHDRRDGIVLQAAFTGLTIDFADGLDGDSMSEKSVPKTEQNVAAIGGGELGAWRGHANIWREIVQRNLGSAFIMEDDSDWDLRIKRQFRDLALATRALVQPRVVAPGQDEGDELAFDRLPATKPPRHSPYGDDWDIIWAGHCGQVFVEESERPKKRVIQLGDETVPQKKWLSKPFYDPITLKEKYPNHTRAYHHSEGAVCTLGYAVSQRGARKLLNELALRTPVLPCDFLVRVFCEGSQGLGPGTCITTQPPLINSHWPRGPLQDQSNIRLEESGFREKAETRITRWSARINAGVLLGGKGPVDGWPDEV</sequence>
<dbReference type="Pfam" id="PF01755">
    <property type="entry name" value="Glyco_transf_25"/>
    <property type="match status" value="1"/>
</dbReference>
<organism evidence="5 6">
    <name type="scientific">Ophiocordyceps polyrhachis-furcata BCC 54312</name>
    <dbReference type="NCBI Taxonomy" id="1330021"/>
    <lineage>
        <taxon>Eukaryota</taxon>
        <taxon>Fungi</taxon>
        <taxon>Dikarya</taxon>
        <taxon>Ascomycota</taxon>
        <taxon>Pezizomycotina</taxon>
        <taxon>Sordariomycetes</taxon>
        <taxon>Hypocreomycetidae</taxon>
        <taxon>Hypocreales</taxon>
        <taxon>Ophiocordycipitaceae</taxon>
        <taxon>Ophiocordyceps</taxon>
    </lineage>
</organism>
<comment type="caution">
    <text evidence="5">The sequence shown here is derived from an EMBL/GenBank/DDBJ whole genome shotgun (WGS) entry which is preliminary data.</text>
</comment>
<evidence type="ECO:0000256" key="2">
    <source>
        <dbReference type="ARBA" id="ARBA00022676"/>
    </source>
</evidence>
<proteinExistence type="inferred from homology"/>
<dbReference type="EMBL" id="LKCN02000007">
    <property type="protein sequence ID" value="RCI12091.1"/>
    <property type="molecule type" value="Genomic_DNA"/>
</dbReference>
<dbReference type="OrthoDB" id="47375at2759"/>
<dbReference type="InterPro" id="IPR050757">
    <property type="entry name" value="Collagen_mod_GT25"/>
</dbReference>
<dbReference type="CDD" id="cd06532">
    <property type="entry name" value="Glyco_transf_25"/>
    <property type="match status" value="1"/>
</dbReference>